<feature type="domain" description="S1 motif" evidence="5">
    <location>
        <begin position="207"/>
        <end position="280"/>
    </location>
</feature>
<feature type="domain" description="S1 motif" evidence="5">
    <location>
        <begin position="120"/>
        <end position="186"/>
    </location>
</feature>
<feature type="region of interest" description="Disordered" evidence="4">
    <location>
        <begin position="449"/>
        <end position="479"/>
    </location>
</feature>
<dbReference type="AlphaFoldDB" id="A0A2N1PUD3"/>
<dbReference type="CDD" id="cd04465">
    <property type="entry name" value="S1_RPS1_repeat_ec2_hs2"/>
    <property type="match status" value="1"/>
</dbReference>
<gene>
    <name evidence="6" type="ORF">CVV64_00535</name>
</gene>
<evidence type="ECO:0000313" key="6">
    <source>
        <dbReference type="EMBL" id="PKK91947.1"/>
    </source>
</evidence>
<name>A0A2N1PUD3_9BACT</name>
<dbReference type="GO" id="GO:0003735">
    <property type="term" value="F:structural constituent of ribosome"/>
    <property type="evidence" value="ECO:0007669"/>
    <property type="project" value="TreeGrafter"/>
</dbReference>
<dbReference type="GO" id="GO:0022627">
    <property type="term" value="C:cytosolic small ribosomal subunit"/>
    <property type="evidence" value="ECO:0007669"/>
    <property type="project" value="TreeGrafter"/>
</dbReference>
<evidence type="ECO:0000256" key="4">
    <source>
        <dbReference type="SAM" id="MobiDB-lite"/>
    </source>
</evidence>
<reference evidence="6 7" key="1">
    <citation type="journal article" date="2017" name="ISME J.">
        <title>Potential for microbial H2 and metal transformations associated with novel bacteria and archaea in deep terrestrial subsurface sediments.</title>
        <authorList>
            <person name="Hernsdorf A.W."/>
            <person name="Amano Y."/>
            <person name="Miyakawa K."/>
            <person name="Ise K."/>
            <person name="Suzuki Y."/>
            <person name="Anantharaman K."/>
            <person name="Probst A."/>
            <person name="Burstein D."/>
            <person name="Thomas B.C."/>
            <person name="Banfield J.F."/>
        </authorList>
    </citation>
    <scope>NUCLEOTIDE SEQUENCE [LARGE SCALE GENOMIC DNA]</scope>
    <source>
        <strain evidence="6">HGW-Wallbacteria-1</strain>
    </source>
</reference>
<accession>A0A2N1PUD3</accession>
<dbReference type="SUPFAM" id="SSF50249">
    <property type="entry name" value="Nucleic acid-binding proteins"/>
    <property type="match status" value="5"/>
</dbReference>
<evidence type="ECO:0000256" key="3">
    <source>
        <dbReference type="ARBA" id="ARBA00023274"/>
    </source>
</evidence>
<evidence type="ECO:0000313" key="7">
    <source>
        <dbReference type="Proteomes" id="UP000233256"/>
    </source>
</evidence>
<dbReference type="CDD" id="cd00164">
    <property type="entry name" value="S1_like"/>
    <property type="match status" value="1"/>
</dbReference>
<sequence>MSDNQVKTTNDGADDEFATLFASSENRLEKKVRIGDRIRAEIITIGEDTIFVDTGTKIDGVVEKGELLDEAGNFPFNDGDTLDLYVVAVSENEIRLSRALSGSGAADLGMVAVRDAFEQGVPVEGKVKGTCKGGFNIEIMGRRSFCPISQIDLIYVEQPEDYVGKSFIFAITQFEEQGRNIVVSRKALLKKAQAELRDKFLETLEKGAVVEGRVTKLMPFGAFVEIGPGVEGMAHVSELAWTRVEKPEDILTSGETVKVKVISIEDSEKGIGKKIGLSIKQLSGDPWSDSASKFSYGDKIVGKVTKLMPFGAFVEICPGVEGLVHISEFSHTRRINRPEDMLSVGDEINVAVKEVDVDKKRISLSIKDAEGDPWSDVAEKFKVGQVVEGKVEGVEKFGIFISIDTGITGLLPMSSVRNSSRSSELEKLSIGDKVTVMIREIRGYERKITLSPGDGADDDDWRKFARDSDESPSVGGGALAEKLREALKSS</sequence>
<dbReference type="Proteomes" id="UP000233256">
    <property type="component" value="Unassembled WGS sequence"/>
</dbReference>
<dbReference type="InterPro" id="IPR003029">
    <property type="entry name" value="S1_domain"/>
</dbReference>
<organism evidence="6 7">
    <name type="scientific">Candidatus Wallbacteria bacterium HGW-Wallbacteria-1</name>
    <dbReference type="NCBI Taxonomy" id="2013854"/>
    <lineage>
        <taxon>Bacteria</taxon>
        <taxon>Candidatus Walliibacteriota</taxon>
    </lineage>
</organism>
<feature type="domain" description="S1 motif" evidence="5">
    <location>
        <begin position="297"/>
        <end position="367"/>
    </location>
</feature>
<dbReference type="EMBL" id="PGXC01000001">
    <property type="protein sequence ID" value="PKK91947.1"/>
    <property type="molecule type" value="Genomic_DNA"/>
</dbReference>
<proteinExistence type="inferred from homology"/>
<dbReference type="FunFam" id="2.40.50.140:FF:000051">
    <property type="entry name" value="RNA-binding transcriptional accessory protein"/>
    <property type="match status" value="1"/>
</dbReference>
<dbReference type="SMART" id="SM00316">
    <property type="entry name" value="S1"/>
    <property type="match status" value="5"/>
</dbReference>
<dbReference type="Gene3D" id="2.40.50.140">
    <property type="entry name" value="Nucleic acid-binding proteins"/>
    <property type="match status" value="5"/>
</dbReference>
<feature type="domain" description="S1 motif" evidence="5">
    <location>
        <begin position="384"/>
        <end position="453"/>
    </location>
</feature>
<dbReference type="GO" id="GO:0006412">
    <property type="term" value="P:translation"/>
    <property type="evidence" value="ECO:0007669"/>
    <property type="project" value="TreeGrafter"/>
</dbReference>
<protein>
    <submittedName>
        <fullName evidence="6">30S ribosomal protein S1</fullName>
    </submittedName>
</protein>
<dbReference type="Pfam" id="PF00575">
    <property type="entry name" value="S1"/>
    <property type="match status" value="4"/>
</dbReference>
<dbReference type="PANTHER" id="PTHR10724:SF7">
    <property type="entry name" value="SMALL RIBOSOMAL SUBUNIT PROTEIN BS1C"/>
    <property type="match status" value="1"/>
</dbReference>
<dbReference type="InterPro" id="IPR035104">
    <property type="entry name" value="Ribosomal_protein_S1-like"/>
</dbReference>
<evidence type="ECO:0000256" key="2">
    <source>
        <dbReference type="ARBA" id="ARBA00022980"/>
    </source>
</evidence>
<evidence type="ECO:0000256" key="1">
    <source>
        <dbReference type="ARBA" id="ARBA00006767"/>
    </source>
</evidence>
<dbReference type="InterPro" id="IPR012340">
    <property type="entry name" value="NA-bd_OB-fold"/>
</dbReference>
<evidence type="ECO:0000259" key="5">
    <source>
        <dbReference type="PROSITE" id="PS50126"/>
    </source>
</evidence>
<keyword evidence="3" id="KW-0687">Ribonucleoprotein</keyword>
<feature type="domain" description="S1 motif" evidence="5">
    <location>
        <begin position="35"/>
        <end position="99"/>
    </location>
</feature>
<keyword evidence="2 6" id="KW-0689">Ribosomal protein</keyword>
<dbReference type="NCBIfam" id="NF010379">
    <property type="entry name" value="PRK13806.1"/>
    <property type="match status" value="1"/>
</dbReference>
<feature type="compositionally biased region" description="Basic and acidic residues" evidence="4">
    <location>
        <begin position="460"/>
        <end position="469"/>
    </location>
</feature>
<dbReference type="PROSITE" id="PS50126">
    <property type="entry name" value="S1"/>
    <property type="match status" value="5"/>
</dbReference>
<dbReference type="PANTHER" id="PTHR10724">
    <property type="entry name" value="30S RIBOSOMAL PROTEIN S1"/>
    <property type="match status" value="1"/>
</dbReference>
<comment type="similarity">
    <text evidence="1">Belongs to the bacterial ribosomal protein bS1 family.</text>
</comment>
<comment type="caution">
    <text evidence="6">The sequence shown here is derived from an EMBL/GenBank/DDBJ whole genome shotgun (WGS) entry which is preliminary data.</text>
</comment>
<dbReference type="PRINTS" id="PR00681">
    <property type="entry name" value="RIBOSOMALS1"/>
</dbReference>
<dbReference type="GO" id="GO:0003729">
    <property type="term" value="F:mRNA binding"/>
    <property type="evidence" value="ECO:0007669"/>
    <property type="project" value="TreeGrafter"/>
</dbReference>
<dbReference type="InterPro" id="IPR050437">
    <property type="entry name" value="Ribos_protein_bS1-like"/>
</dbReference>